<evidence type="ECO:0000256" key="3">
    <source>
        <dbReference type="ARBA" id="ARBA00022692"/>
    </source>
</evidence>
<dbReference type="OrthoDB" id="5906224at2"/>
<dbReference type="RefSeq" id="WP_147077248.1">
    <property type="nucleotide sequence ID" value="NZ_BJZT01000008.1"/>
</dbReference>
<keyword evidence="4 6" id="KW-1133">Transmembrane helix</keyword>
<feature type="transmembrane region" description="Helical" evidence="6">
    <location>
        <begin position="7"/>
        <end position="27"/>
    </location>
</feature>
<dbReference type="AlphaFoldDB" id="A0A512ILT7"/>
<gene>
    <name evidence="7" type="ORF">MHA02_10390</name>
</gene>
<dbReference type="Proteomes" id="UP000321258">
    <property type="component" value="Unassembled WGS sequence"/>
</dbReference>
<evidence type="ECO:0000256" key="1">
    <source>
        <dbReference type="ARBA" id="ARBA00004651"/>
    </source>
</evidence>
<evidence type="ECO:0000256" key="2">
    <source>
        <dbReference type="ARBA" id="ARBA00022475"/>
    </source>
</evidence>
<keyword evidence="7" id="KW-0762">Sugar transport</keyword>
<feature type="transmembrane region" description="Helical" evidence="6">
    <location>
        <begin position="77"/>
        <end position="99"/>
    </location>
</feature>
<feature type="transmembrane region" description="Helical" evidence="6">
    <location>
        <begin position="406"/>
        <end position="426"/>
    </location>
</feature>
<dbReference type="PANTHER" id="PTHR30250">
    <property type="entry name" value="PST FAMILY PREDICTED COLANIC ACID TRANSPORTER"/>
    <property type="match status" value="1"/>
</dbReference>
<evidence type="ECO:0000256" key="4">
    <source>
        <dbReference type="ARBA" id="ARBA00022989"/>
    </source>
</evidence>
<keyword evidence="5 6" id="KW-0472">Membrane</keyword>
<keyword evidence="2" id="KW-1003">Cell membrane</keyword>
<reference evidence="7 8" key="1">
    <citation type="submission" date="2019-07" db="EMBL/GenBank/DDBJ databases">
        <title>Whole genome shotgun sequence of Methylobacterium haplocladii NBRC 107714.</title>
        <authorList>
            <person name="Hosoyama A."/>
            <person name="Uohara A."/>
            <person name="Ohji S."/>
            <person name="Ichikawa N."/>
        </authorList>
    </citation>
    <scope>NUCLEOTIDE SEQUENCE [LARGE SCALE GENOMIC DNA]</scope>
    <source>
        <strain evidence="7 8">NBRC 107714</strain>
    </source>
</reference>
<accession>A0A512ILT7</accession>
<comment type="subcellular location">
    <subcellularLocation>
        <location evidence="1">Cell membrane</location>
        <topology evidence="1">Multi-pass membrane protein</topology>
    </subcellularLocation>
</comment>
<feature type="transmembrane region" description="Helical" evidence="6">
    <location>
        <begin position="242"/>
        <end position="263"/>
    </location>
</feature>
<evidence type="ECO:0000256" key="6">
    <source>
        <dbReference type="SAM" id="Phobius"/>
    </source>
</evidence>
<dbReference type="EMBL" id="BJZT01000008">
    <property type="protein sequence ID" value="GEO98651.1"/>
    <property type="molecule type" value="Genomic_DNA"/>
</dbReference>
<feature type="transmembrane region" description="Helical" evidence="6">
    <location>
        <begin position="438"/>
        <end position="462"/>
    </location>
</feature>
<dbReference type="Pfam" id="PF13440">
    <property type="entry name" value="Polysacc_synt_3"/>
    <property type="match status" value="1"/>
</dbReference>
<feature type="transmembrane region" description="Helical" evidence="6">
    <location>
        <begin position="39"/>
        <end position="65"/>
    </location>
</feature>
<name>A0A512ILT7_9HYPH</name>
<proteinExistence type="predicted"/>
<feature type="transmembrane region" description="Helical" evidence="6">
    <location>
        <begin position="163"/>
        <end position="187"/>
    </location>
</feature>
<keyword evidence="3 6" id="KW-0812">Transmembrane</keyword>
<evidence type="ECO:0000313" key="7">
    <source>
        <dbReference type="EMBL" id="GEO98651.1"/>
    </source>
</evidence>
<feature type="transmembrane region" description="Helical" evidence="6">
    <location>
        <begin position="199"/>
        <end position="219"/>
    </location>
</feature>
<protein>
    <submittedName>
        <fullName evidence="7">Sugar transporter</fullName>
    </submittedName>
</protein>
<feature type="transmembrane region" description="Helical" evidence="6">
    <location>
        <begin position="315"/>
        <end position="336"/>
    </location>
</feature>
<keyword evidence="8" id="KW-1185">Reference proteome</keyword>
<feature type="transmembrane region" description="Helical" evidence="6">
    <location>
        <begin position="135"/>
        <end position="157"/>
    </location>
</feature>
<dbReference type="PANTHER" id="PTHR30250:SF31">
    <property type="entry name" value="INNER MEMBRANE PROTEIN YGHQ"/>
    <property type="match status" value="1"/>
</dbReference>
<dbReference type="InterPro" id="IPR050833">
    <property type="entry name" value="Poly_Biosynth_Transport"/>
</dbReference>
<sequence length="473" mass="49293">MIARHTLTYVGSRAVAAALNMASLAVFTRLAPVDTFGTYLFILSWAIVLYGATCQWPKFAFFALYDEARAPEQIGTLVRILAGLLGLTALATAAAAIFGFVEARFAAAVIAATAGTTIFEGILEIARTRLAAETVAMSVVSRGALVLGLGSMALAYEGDARDLVLAVGLANALAAIPAGLSVWPLVRRGRGSMPEARRLLAYGWPLVLSFGIAALAQTIDRLIIGKTVGTEDLGSYGAIGDFLRQSFVVFGESIALSMISIAKRDARDGGMEAARPVLRDAARALTLIGAFGAVFFLTFDEAIVSILLGPSYRDSAMAVAPFLIAASICMMFRAYYFGQVIYFTGSSTLDAIASTVLLVATGGLSLLLIPQQGVKGAAIALAAGQALACLVYIFGANGRIRMPLPVLDIALITACALGAYAAIASLDLLIGGTMPALLALKAIVIGLAAAGAAWHFNIIGLAESIMRRARRTT</sequence>
<feature type="transmembrane region" description="Helical" evidence="6">
    <location>
        <begin position="376"/>
        <end position="394"/>
    </location>
</feature>
<feature type="transmembrane region" description="Helical" evidence="6">
    <location>
        <begin position="284"/>
        <end position="309"/>
    </location>
</feature>
<evidence type="ECO:0000313" key="8">
    <source>
        <dbReference type="Proteomes" id="UP000321258"/>
    </source>
</evidence>
<dbReference type="GO" id="GO:0005886">
    <property type="term" value="C:plasma membrane"/>
    <property type="evidence" value="ECO:0007669"/>
    <property type="project" value="UniProtKB-SubCell"/>
</dbReference>
<comment type="caution">
    <text evidence="7">The sequence shown here is derived from an EMBL/GenBank/DDBJ whole genome shotgun (WGS) entry which is preliminary data.</text>
</comment>
<feature type="transmembrane region" description="Helical" evidence="6">
    <location>
        <begin position="348"/>
        <end position="370"/>
    </location>
</feature>
<organism evidence="7 8">
    <name type="scientific">Methylobacterium haplocladii</name>
    <dbReference type="NCBI Taxonomy" id="1176176"/>
    <lineage>
        <taxon>Bacteria</taxon>
        <taxon>Pseudomonadati</taxon>
        <taxon>Pseudomonadota</taxon>
        <taxon>Alphaproteobacteria</taxon>
        <taxon>Hyphomicrobiales</taxon>
        <taxon>Methylobacteriaceae</taxon>
        <taxon>Methylobacterium</taxon>
    </lineage>
</organism>
<evidence type="ECO:0000256" key="5">
    <source>
        <dbReference type="ARBA" id="ARBA00023136"/>
    </source>
</evidence>
<keyword evidence="7" id="KW-0813">Transport</keyword>
<feature type="transmembrane region" description="Helical" evidence="6">
    <location>
        <begin position="105"/>
        <end position="123"/>
    </location>
</feature>